<dbReference type="InterPro" id="IPR050327">
    <property type="entry name" value="Proton-linked_MCT"/>
</dbReference>
<organism evidence="7 8">
    <name type="scientific">Adonisia turfae CCMR0081</name>
    <dbReference type="NCBI Taxonomy" id="2292702"/>
    <lineage>
        <taxon>Bacteria</taxon>
        <taxon>Bacillati</taxon>
        <taxon>Cyanobacteriota</taxon>
        <taxon>Adonisia</taxon>
        <taxon>Adonisia turfae</taxon>
    </lineage>
</organism>
<sequence length="414" mass="44925">MGINHRSELTVLGLPAERGRWLLIPLGTVVLMCLGTVYSWSIFRTPLEGELNLSATESLLPYTVALVFYAALMPVAGFFIPRIGARMVAVIGGIFLGAGYILSSFATNIGMLVLTYGVMAGTGVGVTYGVPMFVVARWFPEKKGLAMGATIVGFGLSPLITAPLANRLIDSYTVRPTLWILGSIFMMIVLGIATILKLPPKGWHPQQNSAKPTVTGFHSYPKKLLKSQSFYGLWGCYAIGTLIGLSAIGISGPVGEEIIKVNPETAAISVSLFALFNGFSRPLFGWLSDRFKPQYVAISSYTLVLIACVLMMNAQEGQLATYLIAFCLLWFCLGGWLAMAPTITLRFFNPDQYAQNYGIVFTAYGVGALTGTLAIGQIRDWFGTYTYAFYPMALFAIIGIVVASCLLKREQTRS</sequence>
<evidence type="ECO:0000256" key="3">
    <source>
        <dbReference type="ARBA" id="ARBA00022989"/>
    </source>
</evidence>
<dbReference type="Proteomes" id="UP000481033">
    <property type="component" value="Unassembled WGS sequence"/>
</dbReference>
<dbReference type="AlphaFoldDB" id="A0A6M0RMA8"/>
<feature type="transmembrane region" description="Helical" evidence="5">
    <location>
        <begin position="320"/>
        <end position="345"/>
    </location>
</feature>
<keyword evidence="8" id="KW-1185">Reference proteome</keyword>
<feature type="transmembrane region" description="Helical" evidence="5">
    <location>
        <begin position="177"/>
        <end position="196"/>
    </location>
</feature>
<evidence type="ECO:0000256" key="2">
    <source>
        <dbReference type="ARBA" id="ARBA00022692"/>
    </source>
</evidence>
<evidence type="ECO:0000256" key="1">
    <source>
        <dbReference type="ARBA" id="ARBA00004651"/>
    </source>
</evidence>
<dbReference type="PANTHER" id="PTHR11360">
    <property type="entry name" value="MONOCARBOXYLATE TRANSPORTER"/>
    <property type="match status" value="1"/>
</dbReference>
<dbReference type="SUPFAM" id="SSF103473">
    <property type="entry name" value="MFS general substrate transporter"/>
    <property type="match status" value="1"/>
</dbReference>
<feature type="transmembrane region" description="Helical" evidence="5">
    <location>
        <begin position="230"/>
        <end position="254"/>
    </location>
</feature>
<evidence type="ECO:0000256" key="4">
    <source>
        <dbReference type="ARBA" id="ARBA00023136"/>
    </source>
</evidence>
<dbReference type="PROSITE" id="PS50850">
    <property type="entry name" value="MFS"/>
    <property type="match status" value="1"/>
</dbReference>
<keyword evidence="3 5" id="KW-1133">Transmembrane helix</keyword>
<comment type="subcellular location">
    <subcellularLocation>
        <location evidence="1">Cell membrane</location>
        <topology evidence="1">Multi-pass membrane protein</topology>
    </subcellularLocation>
</comment>
<evidence type="ECO:0000259" key="6">
    <source>
        <dbReference type="PROSITE" id="PS50850"/>
    </source>
</evidence>
<dbReference type="CDD" id="cd17353">
    <property type="entry name" value="MFS_OFA_like"/>
    <property type="match status" value="1"/>
</dbReference>
<reference evidence="7 8" key="1">
    <citation type="journal article" date="2020" name="Microb. Ecol.">
        <title>Ecogenomics of the Marine Benthic Filamentous Cyanobacterium Adonisia.</title>
        <authorList>
            <person name="Walter J.M."/>
            <person name="Coutinho F.H."/>
            <person name="Leomil L."/>
            <person name="Hargreaves P.I."/>
            <person name="Campeao M.E."/>
            <person name="Vieira V.V."/>
            <person name="Silva B.S."/>
            <person name="Fistarol G.O."/>
            <person name="Salomon P.S."/>
            <person name="Sawabe T."/>
            <person name="Mino S."/>
            <person name="Hosokawa M."/>
            <person name="Miyashita H."/>
            <person name="Maruyama F."/>
            <person name="van Verk M.C."/>
            <person name="Dutilh B.E."/>
            <person name="Thompson C.C."/>
            <person name="Thompson F.L."/>
        </authorList>
    </citation>
    <scope>NUCLEOTIDE SEQUENCE [LARGE SCALE GENOMIC DNA]</scope>
    <source>
        <strain evidence="7 8">CCMR0081</strain>
    </source>
</reference>
<keyword evidence="2 5" id="KW-0812">Transmembrane</keyword>
<feature type="transmembrane region" description="Helical" evidence="5">
    <location>
        <begin position="21"/>
        <end position="40"/>
    </location>
</feature>
<feature type="transmembrane region" description="Helical" evidence="5">
    <location>
        <begin position="266"/>
        <end position="284"/>
    </location>
</feature>
<feature type="transmembrane region" description="Helical" evidence="5">
    <location>
        <begin position="357"/>
        <end position="375"/>
    </location>
</feature>
<dbReference type="EMBL" id="QXHD01000004">
    <property type="protein sequence ID" value="NEZ56942.1"/>
    <property type="molecule type" value="Genomic_DNA"/>
</dbReference>
<gene>
    <name evidence="7" type="ORF">DXZ20_14890</name>
</gene>
<dbReference type="Pfam" id="PF07690">
    <property type="entry name" value="MFS_1"/>
    <property type="match status" value="2"/>
</dbReference>
<name>A0A6M0RMA8_9CYAN</name>
<feature type="transmembrane region" description="Helical" evidence="5">
    <location>
        <begin position="296"/>
        <end position="314"/>
    </location>
</feature>
<proteinExistence type="predicted"/>
<feature type="transmembrane region" description="Helical" evidence="5">
    <location>
        <begin position="145"/>
        <end position="165"/>
    </location>
</feature>
<dbReference type="GO" id="GO:0022857">
    <property type="term" value="F:transmembrane transporter activity"/>
    <property type="evidence" value="ECO:0007669"/>
    <property type="project" value="InterPro"/>
</dbReference>
<feature type="transmembrane region" description="Helical" evidence="5">
    <location>
        <begin position="60"/>
        <end position="80"/>
    </location>
</feature>
<feature type="transmembrane region" description="Helical" evidence="5">
    <location>
        <begin position="387"/>
        <end position="407"/>
    </location>
</feature>
<accession>A0A6M0RMA8</accession>
<dbReference type="GO" id="GO:0005886">
    <property type="term" value="C:plasma membrane"/>
    <property type="evidence" value="ECO:0007669"/>
    <property type="project" value="UniProtKB-SubCell"/>
</dbReference>
<keyword evidence="4 5" id="KW-0472">Membrane</keyword>
<comment type="caution">
    <text evidence="7">The sequence shown here is derived from an EMBL/GenBank/DDBJ whole genome shotgun (WGS) entry which is preliminary data.</text>
</comment>
<evidence type="ECO:0000313" key="7">
    <source>
        <dbReference type="EMBL" id="NEZ56942.1"/>
    </source>
</evidence>
<dbReference type="InterPro" id="IPR036259">
    <property type="entry name" value="MFS_trans_sf"/>
</dbReference>
<feature type="transmembrane region" description="Helical" evidence="5">
    <location>
        <begin position="87"/>
        <end position="107"/>
    </location>
</feature>
<dbReference type="RefSeq" id="WP_163698950.1">
    <property type="nucleotide sequence ID" value="NZ_QXHD01000004.1"/>
</dbReference>
<evidence type="ECO:0000313" key="8">
    <source>
        <dbReference type="Proteomes" id="UP000481033"/>
    </source>
</evidence>
<dbReference type="PANTHER" id="PTHR11360:SF304">
    <property type="entry name" value="MFS DOMAIN-CONTAINING PROTEIN"/>
    <property type="match status" value="1"/>
</dbReference>
<protein>
    <submittedName>
        <fullName evidence="7">MFS transporter</fullName>
    </submittedName>
</protein>
<dbReference type="Gene3D" id="1.20.1250.20">
    <property type="entry name" value="MFS general substrate transporter like domains"/>
    <property type="match status" value="2"/>
</dbReference>
<dbReference type="InterPro" id="IPR011701">
    <property type="entry name" value="MFS"/>
</dbReference>
<feature type="domain" description="Major facilitator superfamily (MFS) profile" evidence="6">
    <location>
        <begin position="20"/>
        <end position="411"/>
    </location>
</feature>
<evidence type="ECO:0000256" key="5">
    <source>
        <dbReference type="SAM" id="Phobius"/>
    </source>
</evidence>
<feature type="transmembrane region" description="Helical" evidence="5">
    <location>
        <begin position="113"/>
        <end position="133"/>
    </location>
</feature>
<dbReference type="InterPro" id="IPR020846">
    <property type="entry name" value="MFS_dom"/>
</dbReference>